<dbReference type="OrthoDB" id="1630267at2"/>
<evidence type="ECO:0000313" key="1">
    <source>
        <dbReference type="EMBL" id="SUP39922.1"/>
    </source>
</evidence>
<gene>
    <name evidence="1" type="ORF">NCTC12020_00167</name>
</gene>
<evidence type="ECO:0000313" key="2">
    <source>
        <dbReference type="Proteomes" id="UP000255367"/>
    </source>
</evidence>
<accession>A0A380NI19</accession>
<protein>
    <submittedName>
        <fullName evidence="1">Uncharacterized protein</fullName>
    </submittedName>
</protein>
<proteinExistence type="predicted"/>
<name>A0A380NI19_9FIRM</name>
<keyword evidence="2" id="KW-1185">Reference proteome</keyword>
<organism evidence="1 2">
    <name type="scientific">Veillonella criceti</name>
    <dbReference type="NCBI Taxonomy" id="103891"/>
    <lineage>
        <taxon>Bacteria</taxon>
        <taxon>Bacillati</taxon>
        <taxon>Bacillota</taxon>
        <taxon>Negativicutes</taxon>
        <taxon>Veillonellales</taxon>
        <taxon>Veillonellaceae</taxon>
        <taxon>Veillonella</taxon>
    </lineage>
</organism>
<dbReference type="Proteomes" id="UP000255367">
    <property type="component" value="Unassembled WGS sequence"/>
</dbReference>
<sequence>MKESMQTIIKKFNALGITSSAMVTELLRFRVLDQMLQGSPEVRQWGITGEKLYELAQQSTVETFGPIPYDQTGFEQVYGPSFAVEVMDFITETGYIEGLASGEQWRLPFKEIIEEHKTSEGIILFAFIEEYAGLAEEILQTLPTERLLLYTPSETCYNLFKQLYPLAPVINEWPEDVIFDHIVAASTGLFRAPVQIMEELATRVGNITELGTAHYFIPISAIQDQVGMNRMAVQYMLLQKRLQAVREWAPLGTYEFVYTNYDVKKVALEIREVMEDGWRSTPFIALPHEVLASMDTFSLVQYGLSLCGVEPAMKAQLPTLGEDAFTSADPKIPLYVQKIFSAYEATRLVLERDGLTVQLKLVPQAGRPSGDALDEKAYAELVEQTELDSQSNVYWLFTNPQAAYIWYTYFRSERGQEILTKLAQMVLTPAALLQLMGSVRRAVIKEEALSELASQFEVAREARKMALEKADADWQAAIETMAAEIVPAKEVTN</sequence>
<dbReference type="RefSeq" id="WP_115309445.1">
    <property type="nucleotide sequence ID" value="NZ_UHIO01000001.1"/>
</dbReference>
<dbReference type="EMBL" id="UHIO01000001">
    <property type="protein sequence ID" value="SUP39922.1"/>
    <property type="molecule type" value="Genomic_DNA"/>
</dbReference>
<reference evidence="1 2" key="1">
    <citation type="submission" date="2018-06" db="EMBL/GenBank/DDBJ databases">
        <authorList>
            <consortium name="Pathogen Informatics"/>
            <person name="Doyle S."/>
        </authorList>
    </citation>
    <scope>NUCLEOTIDE SEQUENCE [LARGE SCALE GENOMIC DNA]</scope>
    <source>
        <strain evidence="1 2">NCTC12020</strain>
    </source>
</reference>
<dbReference type="AlphaFoldDB" id="A0A380NI19"/>